<comment type="caution">
    <text evidence="1">The sequence shown here is derived from an EMBL/GenBank/DDBJ whole genome shotgun (WGS) entry which is preliminary data.</text>
</comment>
<dbReference type="AlphaFoldDB" id="A0A918HBX9"/>
<reference evidence="1" key="2">
    <citation type="submission" date="2020-09" db="EMBL/GenBank/DDBJ databases">
        <authorList>
            <person name="Sun Q."/>
            <person name="Ohkuma M."/>
        </authorList>
    </citation>
    <scope>NUCLEOTIDE SEQUENCE</scope>
    <source>
        <strain evidence="1">JCM 3172</strain>
    </source>
</reference>
<keyword evidence="2" id="KW-1185">Reference proteome</keyword>
<dbReference type="RefSeq" id="WP_028797237.1">
    <property type="nucleotide sequence ID" value="NZ_BMQQ01000023.1"/>
</dbReference>
<dbReference type="InterPro" id="IPR023393">
    <property type="entry name" value="START-like_dom_sf"/>
</dbReference>
<dbReference type="SUPFAM" id="SSF55961">
    <property type="entry name" value="Bet v1-like"/>
    <property type="match status" value="1"/>
</dbReference>
<organism evidence="1 2">
    <name type="scientific">Streptomyces purpureus</name>
    <dbReference type="NCBI Taxonomy" id="1951"/>
    <lineage>
        <taxon>Bacteria</taxon>
        <taxon>Bacillati</taxon>
        <taxon>Actinomycetota</taxon>
        <taxon>Actinomycetes</taxon>
        <taxon>Kitasatosporales</taxon>
        <taxon>Streptomycetaceae</taxon>
        <taxon>Streptomyces</taxon>
    </lineage>
</organism>
<reference evidence="1" key="1">
    <citation type="journal article" date="2014" name="Int. J. Syst. Evol. Microbiol.">
        <title>Complete genome sequence of Corynebacterium casei LMG S-19264T (=DSM 44701T), isolated from a smear-ripened cheese.</title>
        <authorList>
            <consortium name="US DOE Joint Genome Institute (JGI-PGF)"/>
            <person name="Walter F."/>
            <person name="Albersmeier A."/>
            <person name="Kalinowski J."/>
            <person name="Ruckert C."/>
        </authorList>
    </citation>
    <scope>NUCLEOTIDE SEQUENCE</scope>
    <source>
        <strain evidence="1">JCM 3172</strain>
    </source>
</reference>
<dbReference type="Pfam" id="PF10604">
    <property type="entry name" value="Polyketide_cyc2"/>
    <property type="match status" value="1"/>
</dbReference>
<dbReference type="EMBL" id="BMQQ01000023">
    <property type="protein sequence ID" value="GGT51136.1"/>
    <property type="molecule type" value="Genomic_DNA"/>
</dbReference>
<evidence type="ECO:0000313" key="2">
    <source>
        <dbReference type="Proteomes" id="UP000619486"/>
    </source>
</evidence>
<gene>
    <name evidence="1" type="ORF">GCM10014713_51570</name>
</gene>
<dbReference type="CDD" id="cd07821">
    <property type="entry name" value="PYR_PYL_RCAR_like"/>
    <property type="match status" value="1"/>
</dbReference>
<dbReference type="Gene3D" id="3.30.530.20">
    <property type="match status" value="1"/>
</dbReference>
<evidence type="ECO:0000313" key="1">
    <source>
        <dbReference type="EMBL" id="GGT51136.1"/>
    </source>
</evidence>
<dbReference type="InterPro" id="IPR019587">
    <property type="entry name" value="Polyketide_cyclase/dehydratase"/>
</dbReference>
<name>A0A918HBX9_9ACTN</name>
<sequence>MARRLSPVELDFVETAPVRLVFTAELAAPPDAVYKALADDVEDWPSWFGAVVSATPTGGGAGRAVRLRGGTRFQETIMAREPGSRYAYRVDESNAPGVRAMLEEWRLAPTPEGTRVRWTMAVDGPAALRTVMRVLRPGVGRSFRDAMRGLERRLASRTAGR</sequence>
<dbReference type="Proteomes" id="UP000619486">
    <property type="component" value="Unassembled WGS sequence"/>
</dbReference>
<accession>A0A918HBX9</accession>
<proteinExistence type="predicted"/>
<protein>
    <submittedName>
        <fullName evidence="1">Polyketide cyclase</fullName>
    </submittedName>
</protein>